<name>A0ABS8W750_9GAMM</name>
<organism evidence="2 3">
    <name type="scientific">Motilimonas cestriensis</name>
    <dbReference type="NCBI Taxonomy" id="2742685"/>
    <lineage>
        <taxon>Bacteria</taxon>
        <taxon>Pseudomonadati</taxon>
        <taxon>Pseudomonadota</taxon>
        <taxon>Gammaproteobacteria</taxon>
        <taxon>Alteromonadales</taxon>
        <taxon>Alteromonadales genera incertae sedis</taxon>
        <taxon>Motilimonas</taxon>
    </lineage>
</organism>
<sequence length="214" mass="24442">MVKIKPDTKRNAYTLTFGSIIALMLLLTAMLSWPAYSLNLLLLFLAAFIAVILGVAKILEPETSLELDETGLTFFHVKGRFHLAWQDIQRFDIPTIGTREPLHYLGIKLRHPEALLNSISPRLTSHFIVEQRALLVLAMRYNSDCPSCASDHMFDVRDYLSPNKTRYSGLNAMLGHRMALLNELLGYHIYISASSLDRPLEDFLPLIREMHQHH</sequence>
<gene>
    <name evidence="2" type="ORF">K6Y31_08270</name>
</gene>
<accession>A0ABS8W750</accession>
<reference evidence="2 3" key="1">
    <citation type="journal article" date="2022" name="Environ. Microbiol. Rep.">
        <title>Eco-phylogenetic analyses reveal divergent evolution of vitamin B12 metabolism in the marine bacterial family 'Psychromonadaceae'.</title>
        <authorList>
            <person name="Jin X."/>
            <person name="Yang Y."/>
            <person name="Cao H."/>
            <person name="Gao B."/>
            <person name="Zhao Z."/>
        </authorList>
    </citation>
    <scope>NUCLEOTIDE SEQUENCE [LARGE SCALE GENOMIC DNA]</scope>
    <source>
        <strain evidence="2 3">MKS20</strain>
    </source>
</reference>
<dbReference type="Pfam" id="PF11201">
    <property type="entry name" value="DUF2982"/>
    <property type="match status" value="1"/>
</dbReference>
<dbReference type="EMBL" id="JAIMJA010000007">
    <property type="protein sequence ID" value="MCE2594809.1"/>
    <property type="molecule type" value="Genomic_DNA"/>
</dbReference>
<protein>
    <submittedName>
        <fullName evidence="2">DUF2982 domain-containing protein</fullName>
    </submittedName>
</protein>
<feature type="transmembrane region" description="Helical" evidence="1">
    <location>
        <begin position="12"/>
        <end position="33"/>
    </location>
</feature>
<dbReference type="InterPro" id="IPR021367">
    <property type="entry name" value="DUF2982"/>
</dbReference>
<feature type="transmembrane region" description="Helical" evidence="1">
    <location>
        <begin position="39"/>
        <end position="59"/>
    </location>
</feature>
<keyword evidence="1" id="KW-1133">Transmembrane helix</keyword>
<comment type="caution">
    <text evidence="2">The sequence shown here is derived from an EMBL/GenBank/DDBJ whole genome shotgun (WGS) entry which is preliminary data.</text>
</comment>
<keyword evidence="1" id="KW-0812">Transmembrane</keyword>
<dbReference type="Proteomes" id="UP001201273">
    <property type="component" value="Unassembled WGS sequence"/>
</dbReference>
<evidence type="ECO:0000313" key="2">
    <source>
        <dbReference type="EMBL" id="MCE2594809.1"/>
    </source>
</evidence>
<evidence type="ECO:0000256" key="1">
    <source>
        <dbReference type="SAM" id="Phobius"/>
    </source>
</evidence>
<proteinExistence type="predicted"/>
<evidence type="ECO:0000313" key="3">
    <source>
        <dbReference type="Proteomes" id="UP001201273"/>
    </source>
</evidence>
<dbReference type="RefSeq" id="WP_233052329.1">
    <property type="nucleotide sequence ID" value="NZ_JAIMJA010000007.1"/>
</dbReference>
<keyword evidence="1" id="KW-0472">Membrane</keyword>
<keyword evidence="3" id="KW-1185">Reference proteome</keyword>